<keyword evidence="3" id="KW-0963">Cytoplasm</keyword>
<feature type="domain" description="26S proteasome regulatory subunit Rpn7 N-terminal" evidence="6">
    <location>
        <begin position="169"/>
        <end position="272"/>
    </location>
</feature>
<dbReference type="GO" id="GO:0008180">
    <property type="term" value="C:COP9 signalosome"/>
    <property type="evidence" value="ECO:0007669"/>
    <property type="project" value="UniProtKB-KW"/>
</dbReference>
<dbReference type="WBParaSite" id="nRc.2.0.1.t08062-RA">
    <property type="protein sequence ID" value="nRc.2.0.1.t08062-RA"/>
    <property type="gene ID" value="nRc.2.0.1.g08062"/>
</dbReference>
<comment type="subcellular location">
    <subcellularLocation>
        <location evidence="2">Cytoplasm</location>
    </subcellularLocation>
    <subcellularLocation>
        <location evidence="1">Nucleus</location>
    </subcellularLocation>
</comment>
<evidence type="ECO:0000313" key="7">
    <source>
        <dbReference type="Proteomes" id="UP000887565"/>
    </source>
</evidence>
<organism evidence="7 8">
    <name type="scientific">Romanomermis culicivorax</name>
    <name type="common">Nematode worm</name>
    <dbReference type="NCBI Taxonomy" id="13658"/>
    <lineage>
        <taxon>Eukaryota</taxon>
        <taxon>Metazoa</taxon>
        <taxon>Ecdysozoa</taxon>
        <taxon>Nematoda</taxon>
        <taxon>Enoplea</taxon>
        <taxon>Dorylaimia</taxon>
        <taxon>Mermithida</taxon>
        <taxon>Mermithoidea</taxon>
        <taxon>Mermithidae</taxon>
        <taxon>Romanomermis</taxon>
    </lineage>
</organism>
<dbReference type="PANTHER" id="PTHR14145:SF2">
    <property type="entry name" value="COP9 SIGNALOSOME COMPLEX SUBUNIT 1"/>
    <property type="match status" value="1"/>
</dbReference>
<evidence type="ECO:0000256" key="1">
    <source>
        <dbReference type="ARBA" id="ARBA00004123"/>
    </source>
</evidence>
<keyword evidence="5" id="KW-0539">Nucleus</keyword>
<evidence type="ECO:0000256" key="3">
    <source>
        <dbReference type="ARBA" id="ARBA00022490"/>
    </source>
</evidence>
<proteinExistence type="predicted"/>
<evidence type="ECO:0000256" key="4">
    <source>
        <dbReference type="ARBA" id="ARBA00022790"/>
    </source>
</evidence>
<accession>A0A915I1P4</accession>
<dbReference type="AlphaFoldDB" id="A0A915I1P4"/>
<evidence type="ECO:0000256" key="2">
    <source>
        <dbReference type="ARBA" id="ARBA00004496"/>
    </source>
</evidence>
<dbReference type="PANTHER" id="PTHR14145">
    <property type="entry name" value="26S PROTESOME SUBUNIT 6"/>
    <property type="match status" value="1"/>
</dbReference>
<dbReference type="GO" id="GO:0005737">
    <property type="term" value="C:cytoplasm"/>
    <property type="evidence" value="ECO:0007669"/>
    <property type="project" value="UniProtKB-SubCell"/>
</dbReference>
<dbReference type="OMA" id="NNESECY"/>
<name>A0A915I1P4_ROMCU</name>
<keyword evidence="7" id="KW-1185">Reference proteome</keyword>
<reference evidence="8" key="1">
    <citation type="submission" date="2022-11" db="UniProtKB">
        <authorList>
            <consortium name="WormBaseParasite"/>
        </authorList>
    </citation>
    <scope>IDENTIFICATION</scope>
</reference>
<protein>
    <submittedName>
        <fullName evidence="8">26S proteasome regulatory subunit Rpn7 N-terminal domain-containing protein</fullName>
    </submittedName>
</protein>
<dbReference type="Proteomes" id="UP000887565">
    <property type="component" value="Unplaced"/>
</dbReference>
<keyword evidence="4" id="KW-0736">Signalosome</keyword>
<evidence type="ECO:0000256" key="5">
    <source>
        <dbReference type="ARBA" id="ARBA00023242"/>
    </source>
</evidence>
<dbReference type="Gene3D" id="1.25.40.570">
    <property type="match status" value="1"/>
</dbReference>
<dbReference type="Pfam" id="PF10602">
    <property type="entry name" value="RPN7"/>
    <property type="match status" value="1"/>
</dbReference>
<evidence type="ECO:0000313" key="8">
    <source>
        <dbReference type="WBParaSite" id="nRc.2.0.1.t08062-RA"/>
    </source>
</evidence>
<dbReference type="InterPro" id="IPR019585">
    <property type="entry name" value="Rpn7/CSN1"/>
</dbReference>
<dbReference type="InterPro" id="IPR045135">
    <property type="entry name" value="Rpn7_N"/>
</dbReference>
<sequence length="275" mass="30983">MKGVSAFLSKKRDLRETAFLFFNLPSYLYMPIQVPSAALSSAMTSVAVAEPMDFCSGDLGGYYNGDREYTDNDQVVINPTLDLEAYANNYKGLAKINRLLFIADRCPPLRNDALQIALTYVQQNTLNWAVYQKIHQKMIQHCGNFSGAPDVASDAQKSGTFNGLSLQYDQTWVDQTMKKGVMKTEKLDTDLKHYKSNSIKESIRRGQDDLGEHYLDMGDVINALKCFSRARDYCTTNKHIIQMCFNVIKVSAYASNWALVTTYVNRAEATPELSQ</sequence>
<evidence type="ECO:0000259" key="6">
    <source>
        <dbReference type="Pfam" id="PF10602"/>
    </source>
</evidence>